<dbReference type="Proteomes" id="UP001526166">
    <property type="component" value="Unassembled WGS sequence"/>
</dbReference>
<evidence type="ECO:0000313" key="1">
    <source>
        <dbReference type="EMBL" id="MCV2879063.1"/>
    </source>
</evidence>
<evidence type="ECO:0000313" key="2">
    <source>
        <dbReference type="Proteomes" id="UP001526166"/>
    </source>
</evidence>
<gene>
    <name evidence="1" type="ORF">OE699_09365</name>
</gene>
<organism evidence="1 2">
    <name type="scientific">Sedimentimonas flavescens</name>
    <dbReference type="NCBI Taxonomy" id="2851012"/>
    <lineage>
        <taxon>Bacteria</taxon>
        <taxon>Pseudomonadati</taxon>
        <taxon>Pseudomonadota</taxon>
        <taxon>Alphaproteobacteria</taxon>
        <taxon>Rhodobacterales</taxon>
        <taxon>Rhodobacter group</taxon>
        <taxon>Sedimentimonas</taxon>
    </lineage>
</organism>
<dbReference type="RefSeq" id="WP_263847829.1">
    <property type="nucleotide sequence ID" value="NZ_JAOWKW010000007.1"/>
</dbReference>
<comment type="caution">
    <text evidence="1">The sequence shown here is derived from an EMBL/GenBank/DDBJ whole genome shotgun (WGS) entry which is preliminary data.</text>
</comment>
<name>A0ABT2ZZ68_9RHOB</name>
<evidence type="ECO:0008006" key="3">
    <source>
        <dbReference type="Google" id="ProtNLM"/>
    </source>
</evidence>
<sequence>MTQTTSKRLEQSMRRIMEIAASDAAKDNEIERRRNKALGDAVARLIENADEAARVQLFTKLEAVAKAADRKLIAAHPLRPVVADAPARGAEKVAGKTE</sequence>
<reference evidence="1 2" key="1">
    <citation type="submission" date="2022-10" db="EMBL/GenBank/DDBJ databases">
        <title>Sinirhodobacter sp. nov., isolated from ocean surface sediments.</title>
        <authorList>
            <person name="He W."/>
            <person name="Wang L."/>
            <person name="Zhang D.-F."/>
        </authorList>
    </citation>
    <scope>NUCLEOTIDE SEQUENCE [LARGE SCALE GENOMIC DNA]</scope>
    <source>
        <strain evidence="1 2">WL0115</strain>
    </source>
</reference>
<proteinExistence type="predicted"/>
<accession>A0ABT2ZZ68</accession>
<keyword evidence="2" id="KW-1185">Reference proteome</keyword>
<protein>
    <recommendedName>
        <fullName evidence="3">Glutamyl-tRNA amidotransferase</fullName>
    </recommendedName>
</protein>
<dbReference type="EMBL" id="JAOWKW010000007">
    <property type="protein sequence ID" value="MCV2879063.1"/>
    <property type="molecule type" value="Genomic_DNA"/>
</dbReference>